<dbReference type="InterPro" id="IPR015414">
    <property type="entry name" value="TMEM64"/>
</dbReference>
<feature type="transmembrane region" description="Helical" evidence="6">
    <location>
        <begin position="110"/>
        <end position="134"/>
    </location>
</feature>
<keyword evidence="4 6" id="KW-1133">Transmembrane helix</keyword>
<sequence length="254" mass="28472">MKYNKYNICEEPVIRMQHDDKEGNSSSGIKPYSSKSTLKVIAAIGTIVLLGGALFYLWKSGIDIQWNEEKLYNKIQSMGILAPFASIGLMILHSFLPFPGEVIAMLNGAMFGVFWGVIYTWIGAMIGAYLSFFLTRKWGMGLLRWMFPARRIENLAVWKSVDSPWTLIIVRLIPLISFNLLNYVLGLSSVSIRRFSWTTAIGILPGVTVSVVFGNSLAQSNTLMMMISGGLIAILIGILWVRKRRGRGRKIDQI</sequence>
<keyword evidence="5 6" id="KW-0472">Membrane</keyword>
<keyword evidence="2 6" id="KW-1003">Cell membrane</keyword>
<evidence type="ECO:0000259" key="7">
    <source>
        <dbReference type="Pfam" id="PF09335"/>
    </source>
</evidence>
<dbReference type="PANTHER" id="PTHR12677:SF59">
    <property type="entry name" value="GOLGI APPARATUS MEMBRANE PROTEIN TVP38-RELATED"/>
    <property type="match status" value="1"/>
</dbReference>
<dbReference type="RefSeq" id="WP_269885481.1">
    <property type="nucleotide sequence ID" value="NZ_JAQAGZ010000029.1"/>
</dbReference>
<evidence type="ECO:0000256" key="1">
    <source>
        <dbReference type="ARBA" id="ARBA00004651"/>
    </source>
</evidence>
<evidence type="ECO:0000313" key="8">
    <source>
        <dbReference type="EMBL" id="MCZ8516948.1"/>
    </source>
</evidence>
<dbReference type="Proteomes" id="UP001527882">
    <property type="component" value="Unassembled WGS sequence"/>
</dbReference>
<accession>A0ABT4QJ90</accession>
<feature type="transmembrane region" description="Helical" evidence="6">
    <location>
        <begin position="40"/>
        <end position="58"/>
    </location>
</feature>
<evidence type="ECO:0000256" key="2">
    <source>
        <dbReference type="ARBA" id="ARBA00022475"/>
    </source>
</evidence>
<keyword evidence="9" id="KW-1185">Reference proteome</keyword>
<comment type="caution">
    <text evidence="8">The sequence shown here is derived from an EMBL/GenBank/DDBJ whole genome shotgun (WGS) entry which is preliminary data.</text>
</comment>
<evidence type="ECO:0000256" key="4">
    <source>
        <dbReference type="ARBA" id="ARBA00022989"/>
    </source>
</evidence>
<feature type="domain" description="VTT" evidence="7">
    <location>
        <begin position="98"/>
        <end position="215"/>
    </location>
</feature>
<name>A0ABT4QJ90_9BACL</name>
<protein>
    <recommendedName>
        <fullName evidence="6">TVP38/TMEM64 family membrane protein</fullName>
    </recommendedName>
</protein>
<comment type="subcellular location">
    <subcellularLocation>
        <location evidence="1 6">Cell membrane</location>
        <topology evidence="1 6">Multi-pass membrane protein</topology>
    </subcellularLocation>
</comment>
<evidence type="ECO:0000256" key="6">
    <source>
        <dbReference type="RuleBase" id="RU366058"/>
    </source>
</evidence>
<dbReference type="EMBL" id="JAQAGZ010000029">
    <property type="protein sequence ID" value="MCZ8516948.1"/>
    <property type="molecule type" value="Genomic_DNA"/>
</dbReference>
<organism evidence="8 9">
    <name type="scientific">Paenibacillus gyeongsangnamensis</name>
    <dbReference type="NCBI Taxonomy" id="3388067"/>
    <lineage>
        <taxon>Bacteria</taxon>
        <taxon>Bacillati</taxon>
        <taxon>Bacillota</taxon>
        <taxon>Bacilli</taxon>
        <taxon>Bacillales</taxon>
        <taxon>Paenibacillaceae</taxon>
        <taxon>Paenibacillus</taxon>
    </lineage>
</organism>
<evidence type="ECO:0000256" key="3">
    <source>
        <dbReference type="ARBA" id="ARBA00022692"/>
    </source>
</evidence>
<feature type="transmembrane region" description="Helical" evidence="6">
    <location>
        <begin position="78"/>
        <end position="98"/>
    </location>
</feature>
<evidence type="ECO:0000313" key="9">
    <source>
        <dbReference type="Proteomes" id="UP001527882"/>
    </source>
</evidence>
<feature type="transmembrane region" description="Helical" evidence="6">
    <location>
        <begin position="165"/>
        <end position="185"/>
    </location>
</feature>
<feature type="transmembrane region" description="Helical" evidence="6">
    <location>
        <begin position="197"/>
        <end position="217"/>
    </location>
</feature>
<comment type="similarity">
    <text evidence="6">Belongs to the TVP38/TMEM64 family.</text>
</comment>
<dbReference type="Pfam" id="PF09335">
    <property type="entry name" value="VTT_dom"/>
    <property type="match status" value="1"/>
</dbReference>
<evidence type="ECO:0000256" key="5">
    <source>
        <dbReference type="ARBA" id="ARBA00023136"/>
    </source>
</evidence>
<dbReference type="InterPro" id="IPR032816">
    <property type="entry name" value="VTT_dom"/>
</dbReference>
<feature type="transmembrane region" description="Helical" evidence="6">
    <location>
        <begin position="223"/>
        <end position="241"/>
    </location>
</feature>
<keyword evidence="3 6" id="KW-0812">Transmembrane</keyword>
<reference evidence="8 9" key="1">
    <citation type="submission" date="2022-12" db="EMBL/GenBank/DDBJ databases">
        <title>Draft genome sequence of Paenibacillus sp. dW9.</title>
        <authorList>
            <person name="Choi E.-W."/>
            <person name="Kim D.-U."/>
        </authorList>
    </citation>
    <scope>NUCLEOTIDE SEQUENCE [LARGE SCALE GENOMIC DNA]</scope>
    <source>
        <strain evidence="9">dW9</strain>
    </source>
</reference>
<dbReference type="PANTHER" id="PTHR12677">
    <property type="entry name" value="GOLGI APPARATUS MEMBRANE PROTEIN TVP38-RELATED"/>
    <property type="match status" value="1"/>
</dbReference>
<gene>
    <name evidence="8" type="ORF">O9H85_32250</name>
</gene>
<proteinExistence type="inferred from homology"/>